<organism evidence="2 3">
    <name type="scientific">Candidatus Sungbacteria bacterium RIFCSPLOWO2_01_FULL_54_21</name>
    <dbReference type="NCBI Taxonomy" id="1802279"/>
    <lineage>
        <taxon>Bacteria</taxon>
        <taxon>Candidatus Sungiibacteriota</taxon>
    </lineage>
</organism>
<proteinExistence type="predicted"/>
<protein>
    <submittedName>
        <fullName evidence="2">Uncharacterized protein</fullName>
    </submittedName>
</protein>
<dbReference type="Proteomes" id="UP000176510">
    <property type="component" value="Unassembled WGS sequence"/>
</dbReference>
<dbReference type="AlphaFoldDB" id="A0A1G2L750"/>
<dbReference type="STRING" id="1802279.A3B34_01245"/>
<dbReference type="EMBL" id="MHQR01000035">
    <property type="protein sequence ID" value="OHA06652.1"/>
    <property type="molecule type" value="Genomic_DNA"/>
</dbReference>
<comment type="caution">
    <text evidence="2">The sequence shown here is derived from an EMBL/GenBank/DDBJ whole genome shotgun (WGS) entry which is preliminary data.</text>
</comment>
<evidence type="ECO:0000313" key="3">
    <source>
        <dbReference type="Proteomes" id="UP000176510"/>
    </source>
</evidence>
<gene>
    <name evidence="2" type="ORF">A3B34_01245</name>
</gene>
<evidence type="ECO:0000256" key="1">
    <source>
        <dbReference type="SAM" id="MobiDB-lite"/>
    </source>
</evidence>
<sequence>MQTLADPGTPLTAEAQREADQADRVFETAGAYTLWLNKLYPTVKARELDKEHTLDLSKHEDREALAAHLKAQCFLLVINRSLRREELNESMVLGMLAMGMLALGKSLNDIDFWTTAHILGAPD</sequence>
<evidence type="ECO:0000313" key="2">
    <source>
        <dbReference type="EMBL" id="OHA06652.1"/>
    </source>
</evidence>
<feature type="region of interest" description="Disordered" evidence="1">
    <location>
        <begin position="1"/>
        <end position="20"/>
    </location>
</feature>
<accession>A0A1G2L750</accession>
<name>A0A1G2L750_9BACT</name>
<reference evidence="2 3" key="1">
    <citation type="journal article" date="2016" name="Nat. Commun.">
        <title>Thousands of microbial genomes shed light on interconnected biogeochemical processes in an aquifer system.</title>
        <authorList>
            <person name="Anantharaman K."/>
            <person name="Brown C.T."/>
            <person name="Hug L.A."/>
            <person name="Sharon I."/>
            <person name="Castelle C.J."/>
            <person name="Probst A.J."/>
            <person name="Thomas B.C."/>
            <person name="Singh A."/>
            <person name="Wilkins M.J."/>
            <person name="Karaoz U."/>
            <person name="Brodie E.L."/>
            <person name="Williams K.H."/>
            <person name="Hubbard S.S."/>
            <person name="Banfield J.F."/>
        </authorList>
    </citation>
    <scope>NUCLEOTIDE SEQUENCE [LARGE SCALE GENOMIC DNA]</scope>
</reference>